<accession>A0ABY1ZIW1</accession>
<evidence type="ECO:0000313" key="3">
    <source>
        <dbReference type="Proteomes" id="UP000313645"/>
    </source>
</evidence>
<dbReference type="RefSeq" id="WP_131482997.1">
    <property type="nucleotide sequence ID" value="NZ_SJDL01000029.1"/>
</dbReference>
<keyword evidence="3" id="KW-1185">Reference proteome</keyword>
<evidence type="ECO:0008006" key="4">
    <source>
        <dbReference type="Google" id="ProtNLM"/>
    </source>
</evidence>
<proteinExistence type="predicted"/>
<dbReference type="Proteomes" id="UP000313645">
    <property type="component" value="Unassembled WGS sequence"/>
</dbReference>
<evidence type="ECO:0000256" key="1">
    <source>
        <dbReference type="SAM" id="SignalP"/>
    </source>
</evidence>
<feature type="chain" id="PRO_5046328260" description="DUF3613 domain-containing protein" evidence="1">
    <location>
        <begin position="18"/>
        <end position="87"/>
    </location>
</feature>
<comment type="caution">
    <text evidence="2">The sequence shown here is derived from an EMBL/GenBank/DDBJ whole genome shotgun (WGS) entry which is preliminary data.</text>
</comment>
<protein>
    <recommendedName>
        <fullName evidence="4">DUF3613 domain-containing protein</fullName>
    </recommendedName>
</protein>
<keyword evidence="1" id="KW-0732">Signal</keyword>
<gene>
    <name evidence="2" type="ORF">EZI54_16560</name>
</gene>
<name>A0ABY1ZIW1_9GAMM</name>
<reference evidence="2 3" key="1">
    <citation type="submission" date="2019-02" db="EMBL/GenBank/DDBJ databases">
        <title>Marinobacter halodurans sp. nov., a marine bacterium isolated from sea tidal flat.</title>
        <authorList>
            <person name="Yoo Y."/>
            <person name="Lee D.W."/>
            <person name="Kim B.S."/>
            <person name="Kim J.-J."/>
        </authorList>
    </citation>
    <scope>NUCLEOTIDE SEQUENCE [LARGE SCALE GENOMIC DNA]</scope>
    <source>
        <strain evidence="2 3">YJ-S3-2</strain>
    </source>
</reference>
<organism evidence="2 3">
    <name type="scientific">Marinobacter halodurans</name>
    <dbReference type="NCBI Taxonomy" id="2528979"/>
    <lineage>
        <taxon>Bacteria</taxon>
        <taxon>Pseudomonadati</taxon>
        <taxon>Pseudomonadota</taxon>
        <taxon>Gammaproteobacteria</taxon>
        <taxon>Pseudomonadales</taxon>
        <taxon>Marinobacteraceae</taxon>
        <taxon>Marinobacter</taxon>
    </lineage>
</organism>
<sequence>MKTHLLILLCLPAMAMAADPPDHGLSGDVVGTAKNTRTEQLLDRQVRDSRPGQELSLELFVDTQKRLAESFRRPIPDDIRESTREKK</sequence>
<dbReference type="EMBL" id="SJDL01000029">
    <property type="protein sequence ID" value="TBW51850.1"/>
    <property type="molecule type" value="Genomic_DNA"/>
</dbReference>
<feature type="signal peptide" evidence="1">
    <location>
        <begin position="1"/>
        <end position="17"/>
    </location>
</feature>
<evidence type="ECO:0000313" key="2">
    <source>
        <dbReference type="EMBL" id="TBW51850.1"/>
    </source>
</evidence>